<feature type="domain" description="C2H2-type" evidence="8">
    <location>
        <begin position="176"/>
        <end position="204"/>
    </location>
</feature>
<feature type="region of interest" description="Disordered" evidence="7">
    <location>
        <begin position="417"/>
        <end position="439"/>
    </location>
</feature>
<dbReference type="InterPro" id="IPR013087">
    <property type="entry name" value="Znf_C2H2_type"/>
</dbReference>
<gene>
    <name evidence="9" type="primary">Dwil\GK16298</name>
    <name evidence="9" type="ORF">Dwil_GK16298</name>
</gene>
<reference evidence="9 10" key="1">
    <citation type="journal article" date="2007" name="Nature">
        <title>Evolution of genes and genomes on the Drosophila phylogeny.</title>
        <authorList>
            <consortium name="Drosophila 12 Genomes Consortium"/>
            <person name="Clark A.G."/>
            <person name="Eisen M.B."/>
            <person name="Smith D.R."/>
            <person name="Bergman C.M."/>
            <person name="Oliver B."/>
            <person name="Markow T.A."/>
            <person name="Kaufman T.C."/>
            <person name="Kellis M."/>
            <person name="Gelbart W."/>
            <person name="Iyer V.N."/>
            <person name="Pollard D.A."/>
            <person name="Sackton T.B."/>
            <person name="Larracuente A.M."/>
            <person name="Singh N.D."/>
            <person name="Abad J.P."/>
            <person name="Abt D.N."/>
            <person name="Adryan B."/>
            <person name="Aguade M."/>
            <person name="Akashi H."/>
            <person name="Anderson W.W."/>
            <person name="Aquadro C.F."/>
            <person name="Ardell D.H."/>
            <person name="Arguello R."/>
            <person name="Artieri C.G."/>
            <person name="Barbash D.A."/>
            <person name="Barker D."/>
            <person name="Barsanti P."/>
            <person name="Batterham P."/>
            <person name="Batzoglou S."/>
            <person name="Begun D."/>
            <person name="Bhutkar A."/>
            <person name="Blanco E."/>
            <person name="Bosak S.A."/>
            <person name="Bradley R.K."/>
            <person name="Brand A.D."/>
            <person name="Brent M.R."/>
            <person name="Brooks A.N."/>
            <person name="Brown R.H."/>
            <person name="Butlin R.K."/>
            <person name="Caggese C."/>
            <person name="Calvi B.R."/>
            <person name="Bernardo de Carvalho A."/>
            <person name="Caspi A."/>
            <person name="Castrezana S."/>
            <person name="Celniker S.E."/>
            <person name="Chang J.L."/>
            <person name="Chapple C."/>
            <person name="Chatterji S."/>
            <person name="Chinwalla A."/>
            <person name="Civetta A."/>
            <person name="Clifton S.W."/>
            <person name="Comeron J.M."/>
            <person name="Costello J.C."/>
            <person name="Coyne J.A."/>
            <person name="Daub J."/>
            <person name="David R.G."/>
            <person name="Delcher A.L."/>
            <person name="Delehaunty K."/>
            <person name="Do C.B."/>
            <person name="Ebling H."/>
            <person name="Edwards K."/>
            <person name="Eickbush T."/>
            <person name="Evans J.D."/>
            <person name="Filipski A."/>
            <person name="Findeiss S."/>
            <person name="Freyhult E."/>
            <person name="Fulton L."/>
            <person name="Fulton R."/>
            <person name="Garcia A.C."/>
            <person name="Gardiner A."/>
            <person name="Garfield D.A."/>
            <person name="Garvin B.E."/>
            <person name="Gibson G."/>
            <person name="Gilbert D."/>
            <person name="Gnerre S."/>
            <person name="Godfrey J."/>
            <person name="Good R."/>
            <person name="Gotea V."/>
            <person name="Gravely B."/>
            <person name="Greenberg A.J."/>
            <person name="Griffiths-Jones S."/>
            <person name="Gross S."/>
            <person name="Guigo R."/>
            <person name="Gustafson E.A."/>
            <person name="Haerty W."/>
            <person name="Hahn M.W."/>
            <person name="Halligan D.L."/>
            <person name="Halpern A.L."/>
            <person name="Halter G.M."/>
            <person name="Han M.V."/>
            <person name="Heger A."/>
            <person name="Hillier L."/>
            <person name="Hinrichs A.S."/>
            <person name="Holmes I."/>
            <person name="Hoskins R.A."/>
            <person name="Hubisz M.J."/>
            <person name="Hultmark D."/>
            <person name="Huntley M.A."/>
            <person name="Jaffe D.B."/>
            <person name="Jagadeeshan S."/>
            <person name="Jeck W.R."/>
            <person name="Johnson J."/>
            <person name="Jones C.D."/>
            <person name="Jordan W.C."/>
            <person name="Karpen G.H."/>
            <person name="Kataoka E."/>
            <person name="Keightley P.D."/>
            <person name="Kheradpour P."/>
            <person name="Kirkness E.F."/>
            <person name="Koerich L.B."/>
            <person name="Kristiansen K."/>
            <person name="Kudrna D."/>
            <person name="Kulathinal R.J."/>
            <person name="Kumar S."/>
            <person name="Kwok R."/>
            <person name="Lander E."/>
            <person name="Langley C.H."/>
            <person name="Lapoint R."/>
            <person name="Lazzaro B.P."/>
            <person name="Lee S.J."/>
            <person name="Levesque L."/>
            <person name="Li R."/>
            <person name="Lin C.F."/>
            <person name="Lin M.F."/>
            <person name="Lindblad-Toh K."/>
            <person name="Llopart A."/>
            <person name="Long M."/>
            <person name="Low L."/>
            <person name="Lozovsky E."/>
            <person name="Lu J."/>
            <person name="Luo M."/>
            <person name="Machado C.A."/>
            <person name="Makalowski W."/>
            <person name="Marzo M."/>
            <person name="Matsuda M."/>
            <person name="Matzkin L."/>
            <person name="McAllister B."/>
            <person name="McBride C.S."/>
            <person name="McKernan B."/>
            <person name="McKernan K."/>
            <person name="Mendez-Lago M."/>
            <person name="Minx P."/>
            <person name="Mollenhauer M.U."/>
            <person name="Montooth K."/>
            <person name="Mount S.M."/>
            <person name="Mu X."/>
            <person name="Myers E."/>
            <person name="Negre B."/>
            <person name="Newfeld S."/>
            <person name="Nielsen R."/>
            <person name="Noor M.A."/>
            <person name="O'Grady P."/>
            <person name="Pachter L."/>
            <person name="Papaceit M."/>
            <person name="Parisi M.J."/>
            <person name="Parisi M."/>
            <person name="Parts L."/>
            <person name="Pedersen J.S."/>
            <person name="Pesole G."/>
            <person name="Phillippy A.M."/>
            <person name="Ponting C.P."/>
            <person name="Pop M."/>
            <person name="Porcelli D."/>
            <person name="Powell J.R."/>
            <person name="Prohaska S."/>
            <person name="Pruitt K."/>
            <person name="Puig M."/>
            <person name="Quesneville H."/>
            <person name="Ram K.R."/>
            <person name="Rand D."/>
            <person name="Rasmussen M.D."/>
            <person name="Reed L.K."/>
            <person name="Reenan R."/>
            <person name="Reily A."/>
            <person name="Remington K.A."/>
            <person name="Rieger T.T."/>
            <person name="Ritchie M.G."/>
            <person name="Robin C."/>
            <person name="Rogers Y.H."/>
            <person name="Rohde C."/>
            <person name="Rozas J."/>
            <person name="Rubenfield M.J."/>
            <person name="Ruiz A."/>
            <person name="Russo S."/>
            <person name="Salzberg S.L."/>
            <person name="Sanchez-Gracia A."/>
            <person name="Saranga D.J."/>
            <person name="Sato H."/>
            <person name="Schaeffer S.W."/>
            <person name="Schatz M.C."/>
            <person name="Schlenke T."/>
            <person name="Schwartz R."/>
            <person name="Segarra C."/>
            <person name="Singh R.S."/>
            <person name="Sirot L."/>
            <person name="Sirota M."/>
            <person name="Sisneros N.B."/>
            <person name="Smith C.D."/>
            <person name="Smith T.F."/>
            <person name="Spieth J."/>
            <person name="Stage D.E."/>
            <person name="Stark A."/>
            <person name="Stephan W."/>
            <person name="Strausberg R.L."/>
            <person name="Strempel S."/>
            <person name="Sturgill D."/>
            <person name="Sutton G."/>
            <person name="Sutton G.G."/>
            <person name="Tao W."/>
            <person name="Teichmann S."/>
            <person name="Tobari Y.N."/>
            <person name="Tomimura Y."/>
            <person name="Tsolas J.M."/>
            <person name="Valente V.L."/>
            <person name="Venter E."/>
            <person name="Venter J.C."/>
            <person name="Vicario S."/>
            <person name="Vieira F.G."/>
            <person name="Vilella A.J."/>
            <person name="Villasante A."/>
            <person name="Walenz B."/>
            <person name="Wang J."/>
            <person name="Wasserman M."/>
            <person name="Watts T."/>
            <person name="Wilson D."/>
            <person name="Wilson R.K."/>
            <person name="Wing R.A."/>
            <person name="Wolfner M.F."/>
            <person name="Wong A."/>
            <person name="Wong G.K."/>
            <person name="Wu C.I."/>
            <person name="Wu G."/>
            <person name="Yamamoto D."/>
            <person name="Yang H.P."/>
            <person name="Yang S.P."/>
            <person name="Yorke J.A."/>
            <person name="Yoshida K."/>
            <person name="Zdobnov E."/>
            <person name="Zhang P."/>
            <person name="Zhang Y."/>
            <person name="Zimin A.V."/>
            <person name="Baldwin J."/>
            <person name="Abdouelleil A."/>
            <person name="Abdulkadir J."/>
            <person name="Abebe A."/>
            <person name="Abera B."/>
            <person name="Abreu J."/>
            <person name="Acer S.C."/>
            <person name="Aftuck L."/>
            <person name="Alexander A."/>
            <person name="An P."/>
            <person name="Anderson E."/>
            <person name="Anderson S."/>
            <person name="Arachi H."/>
            <person name="Azer M."/>
            <person name="Bachantsang P."/>
            <person name="Barry A."/>
            <person name="Bayul T."/>
            <person name="Berlin A."/>
            <person name="Bessette D."/>
            <person name="Bloom T."/>
            <person name="Blye J."/>
            <person name="Boguslavskiy L."/>
            <person name="Bonnet C."/>
            <person name="Boukhgalter B."/>
            <person name="Bourzgui I."/>
            <person name="Brown A."/>
            <person name="Cahill P."/>
            <person name="Channer S."/>
            <person name="Cheshatsang Y."/>
            <person name="Chuda L."/>
            <person name="Citroen M."/>
            <person name="Collymore A."/>
            <person name="Cooke P."/>
            <person name="Costello M."/>
            <person name="D'Aco K."/>
            <person name="Daza R."/>
            <person name="De Haan G."/>
            <person name="DeGray S."/>
            <person name="DeMaso C."/>
            <person name="Dhargay N."/>
            <person name="Dooley K."/>
            <person name="Dooley E."/>
            <person name="Doricent M."/>
            <person name="Dorje P."/>
            <person name="Dorjee K."/>
            <person name="Dupes A."/>
            <person name="Elong R."/>
            <person name="Falk J."/>
            <person name="Farina A."/>
            <person name="Faro S."/>
            <person name="Ferguson D."/>
            <person name="Fisher S."/>
            <person name="Foley C.D."/>
            <person name="Franke A."/>
            <person name="Friedrich D."/>
            <person name="Gadbois L."/>
            <person name="Gearin G."/>
            <person name="Gearin C.R."/>
            <person name="Giannoukos G."/>
            <person name="Goode T."/>
            <person name="Graham J."/>
            <person name="Grandbois E."/>
            <person name="Grewal S."/>
            <person name="Gyaltsen K."/>
            <person name="Hafez N."/>
            <person name="Hagos B."/>
            <person name="Hall J."/>
            <person name="Henson C."/>
            <person name="Hollinger A."/>
            <person name="Honan T."/>
            <person name="Huard M.D."/>
            <person name="Hughes L."/>
            <person name="Hurhula B."/>
            <person name="Husby M.E."/>
            <person name="Kamat A."/>
            <person name="Kanga B."/>
            <person name="Kashin S."/>
            <person name="Khazanovich D."/>
            <person name="Kisner P."/>
            <person name="Lance K."/>
            <person name="Lara M."/>
            <person name="Lee W."/>
            <person name="Lennon N."/>
            <person name="Letendre F."/>
            <person name="LeVine R."/>
            <person name="Lipovsky A."/>
            <person name="Liu X."/>
            <person name="Liu J."/>
            <person name="Liu S."/>
            <person name="Lokyitsang T."/>
            <person name="Lokyitsang Y."/>
            <person name="Lubonja R."/>
            <person name="Lui A."/>
            <person name="MacDonald P."/>
            <person name="Magnisalis V."/>
            <person name="Maru K."/>
            <person name="Matthews C."/>
            <person name="McCusker W."/>
            <person name="McDonough S."/>
            <person name="Mehta T."/>
            <person name="Meldrim J."/>
            <person name="Meneus L."/>
            <person name="Mihai O."/>
            <person name="Mihalev A."/>
            <person name="Mihova T."/>
            <person name="Mittelman R."/>
            <person name="Mlenga V."/>
            <person name="Montmayeur A."/>
            <person name="Mulrain L."/>
            <person name="Navidi A."/>
            <person name="Naylor J."/>
            <person name="Negash T."/>
            <person name="Nguyen T."/>
            <person name="Nguyen N."/>
            <person name="Nicol R."/>
            <person name="Norbu C."/>
            <person name="Norbu N."/>
            <person name="Novod N."/>
            <person name="O'Neill B."/>
            <person name="Osman S."/>
            <person name="Markiewicz E."/>
            <person name="Oyono O.L."/>
            <person name="Patti C."/>
            <person name="Phunkhang P."/>
            <person name="Pierre F."/>
            <person name="Priest M."/>
            <person name="Raghuraman S."/>
            <person name="Rege F."/>
            <person name="Reyes R."/>
            <person name="Rise C."/>
            <person name="Rogov P."/>
            <person name="Ross K."/>
            <person name="Ryan E."/>
            <person name="Settipalli S."/>
            <person name="Shea T."/>
            <person name="Sherpa N."/>
            <person name="Shi L."/>
            <person name="Shih D."/>
            <person name="Sparrow T."/>
            <person name="Spaulding J."/>
            <person name="Stalker J."/>
            <person name="Stange-Thomann N."/>
            <person name="Stavropoulos S."/>
            <person name="Stone C."/>
            <person name="Strader C."/>
            <person name="Tesfaye S."/>
            <person name="Thomson T."/>
            <person name="Thoulutsang Y."/>
            <person name="Thoulutsang D."/>
            <person name="Topham K."/>
            <person name="Topping I."/>
            <person name="Tsamla T."/>
            <person name="Vassiliev H."/>
            <person name="Vo A."/>
            <person name="Wangchuk T."/>
            <person name="Wangdi T."/>
            <person name="Weiand M."/>
            <person name="Wilkinson J."/>
            <person name="Wilson A."/>
            <person name="Yadav S."/>
            <person name="Young G."/>
            <person name="Yu Q."/>
            <person name="Zembek L."/>
            <person name="Zhong D."/>
            <person name="Zimmer A."/>
            <person name="Zwirko Z."/>
            <person name="Jaffe D.B."/>
            <person name="Alvarez P."/>
            <person name="Brockman W."/>
            <person name="Butler J."/>
            <person name="Chin C."/>
            <person name="Gnerre S."/>
            <person name="Grabherr M."/>
            <person name="Kleber M."/>
            <person name="Mauceli E."/>
            <person name="MacCallum I."/>
        </authorList>
    </citation>
    <scope>NUCLEOTIDE SEQUENCE [LARGE SCALE GENOMIC DNA]</scope>
    <source>
        <strain evidence="10">Tucson 14030-0811.24</strain>
    </source>
</reference>
<evidence type="ECO:0000256" key="6">
    <source>
        <dbReference type="PROSITE-ProRule" id="PRU00042"/>
    </source>
</evidence>
<dbReference type="PhylomeDB" id="B4N1G7"/>
<keyword evidence="1" id="KW-0479">Metal-binding</keyword>
<feature type="domain" description="C2H2-type" evidence="8">
    <location>
        <begin position="265"/>
        <end position="288"/>
    </location>
</feature>
<proteinExistence type="predicted"/>
<dbReference type="GO" id="GO:0008270">
    <property type="term" value="F:zinc ion binding"/>
    <property type="evidence" value="ECO:0007669"/>
    <property type="project" value="UniProtKB-KW"/>
</dbReference>
<evidence type="ECO:0000259" key="8">
    <source>
        <dbReference type="PROSITE" id="PS50157"/>
    </source>
</evidence>
<evidence type="ECO:0000256" key="2">
    <source>
        <dbReference type="ARBA" id="ARBA00022737"/>
    </source>
</evidence>
<dbReference type="KEGG" id="dwi:6644729"/>
<dbReference type="GO" id="GO:0005634">
    <property type="term" value="C:nucleus"/>
    <property type="evidence" value="ECO:0007669"/>
    <property type="project" value="TreeGrafter"/>
</dbReference>
<evidence type="ECO:0000256" key="7">
    <source>
        <dbReference type="SAM" id="MobiDB-lite"/>
    </source>
</evidence>
<dbReference type="SMART" id="SM00355">
    <property type="entry name" value="ZnF_C2H2"/>
    <property type="match status" value="9"/>
</dbReference>
<dbReference type="OMA" id="CQECQTW"/>
<dbReference type="InterPro" id="IPR036236">
    <property type="entry name" value="Znf_C2H2_sf"/>
</dbReference>
<feature type="domain" description="C2H2-type" evidence="8">
    <location>
        <begin position="328"/>
        <end position="355"/>
    </location>
</feature>
<dbReference type="PROSITE" id="PS50157">
    <property type="entry name" value="ZINC_FINGER_C2H2_2"/>
    <property type="match status" value="7"/>
</dbReference>
<keyword evidence="4" id="KW-0862">Zinc</keyword>
<feature type="domain" description="C2H2-type" evidence="8">
    <location>
        <begin position="297"/>
        <end position="324"/>
    </location>
</feature>
<evidence type="ECO:0000256" key="1">
    <source>
        <dbReference type="ARBA" id="ARBA00022723"/>
    </source>
</evidence>
<dbReference type="Proteomes" id="UP000007798">
    <property type="component" value="Unassembled WGS sequence"/>
</dbReference>
<keyword evidence="3 6" id="KW-0863">Zinc-finger</keyword>
<dbReference type="PANTHER" id="PTHR24393:SF34">
    <property type="entry name" value="PR_SET DOMAIN 13"/>
    <property type="match status" value="1"/>
</dbReference>
<organism evidence="9 10">
    <name type="scientific">Drosophila willistoni</name>
    <name type="common">Fruit fly</name>
    <dbReference type="NCBI Taxonomy" id="7260"/>
    <lineage>
        <taxon>Eukaryota</taxon>
        <taxon>Metazoa</taxon>
        <taxon>Ecdysozoa</taxon>
        <taxon>Arthropoda</taxon>
        <taxon>Hexapoda</taxon>
        <taxon>Insecta</taxon>
        <taxon>Pterygota</taxon>
        <taxon>Neoptera</taxon>
        <taxon>Endopterygota</taxon>
        <taxon>Diptera</taxon>
        <taxon>Brachycera</taxon>
        <taxon>Muscomorpha</taxon>
        <taxon>Ephydroidea</taxon>
        <taxon>Drosophilidae</taxon>
        <taxon>Drosophila</taxon>
        <taxon>Sophophora</taxon>
    </lineage>
</organism>
<feature type="domain" description="C2H2-type" evidence="8">
    <location>
        <begin position="207"/>
        <end position="234"/>
    </location>
</feature>
<dbReference type="eggNOG" id="KOG1721">
    <property type="taxonomic scope" value="Eukaryota"/>
</dbReference>
<evidence type="ECO:0000256" key="3">
    <source>
        <dbReference type="ARBA" id="ARBA00022771"/>
    </source>
</evidence>
<dbReference type="PROSITE" id="PS00028">
    <property type="entry name" value="ZINC_FINGER_C2H2_1"/>
    <property type="match status" value="6"/>
</dbReference>
<feature type="region of interest" description="Disordered" evidence="7">
    <location>
        <begin position="83"/>
        <end position="106"/>
    </location>
</feature>
<dbReference type="AlphaFoldDB" id="B4N1G7"/>
<evidence type="ECO:0000313" key="10">
    <source>
        <dbReference type="Proteomes" id="UP000007798"/>
    </source>
</evidence>
<dbReference type="EMBL" id="CH963925">
    <property type="protein sequence ID" value="EDW78206.1"/>
    <property type="molecule type" value="Genomic_DNA"/>
</dbReference>
<dbReference type="OrthoDB" id="3565419at2759"/>
<feature type="domain" description="C2H2-type" evidence="8">
    <location>
        <begin position="356"/>
        <end position="383"/>
    </location>
</feature>
<dbReference type="SUPFAM" id="SSF57667">
    <property type="entry name" value="beta-beta-alpha zinc fingers"/>
    <property type="match status" value="4"/>
</dbReference>
<dbReference type="FunCoup" id="B4N1G7">
    <property type="interactions" value="51"/>
</dbReference>
<dbReference type="Pfam" id="PF00096">
    <property type="entry name" value="zf-C2H2"/>
    <property type="match status" value="3"/>
</dbReference>
<name>B4N1G7_DROWI</name>
<dbReference type="HOGENOM" id="CLU_002678_94_13_1"/>
<evidence type="ECO:0000313" key="9">
    <source>
        <dbReference type="EMBL" id="EDW78206.1"/>
    </source>
</evidence>
<dbReference type="SMR" id="B4N1G7"/>
<sequence>MIEEKQKLYQKQLQLKEERLETNPDSESESLFEPQIDVEPLANIIEVNIIDDETNPIKKKNKEKKSSAVRALRLGLRLRSTKVKDKPIAKRKPAPDQDRNADPNHENDLLISTHGRLECVLCVESPPPSLTTFADLKRHYRAHHQCDGYVECCHKRYKKRSLYVDHLRMHKDPSYFRCKTCGKQLVSRISYDVHMLRFHSKEESLRFACSQCTKRFSKRFLLEIHSRVHRSDKTDQCVHCHRYFGSSVALRSHIRRFHDPNFVPFICESCGSEFKTKQNLEVHKRTVHLEGPQLPEVQCEVCQKWLRDENSLRKHMYMHVDAASAKTYKCEQCGQEKDSRVKLAAHIRYHHPKEYHKCSVCDKQFKNVRGRDEHMATHTGRDLYECAFCDRTFKNSGNMHKHRRQMHVTELAELQEQKTMRPSKRNALTKQENLELKSS</sequence>
<protein>
    <recommendedName>
        <fullName evidence="8">C2H2-type domain-containing protein</fullName>
    </recommendedName>
</protein>
<keyword evidence="2" id="KW-0677">Repeat</keyword>
<evidence type="ECO:0000256" key="4">
    <source>
        <dbReference type="ARBA" id="ARBA00022833"/>
    </source>
</evidence>
<keyword evidence="10" id="KW-1185">Reference proteome</keyword>
<feature type="domain" description="C2H2-type" evidence="8">
    <location>
        <begin position="384"/>
        <end position="412"/>
    </location>
</feature>
<keyword evidence="5" id="KW-0539">Nucleus</keyword>
<accession>B4N1G7</accession>
<dbReference type="GO" id="GO:0000978">
    <property type="term" value="F:RNA polymerase II cis-regulatory region sequence-specific DNA binding"/>
    <property type="evidence" value="ECO:0007669"/>
    <property type="project" value="TreeGrafter"/>
</dbReference>
<dbReference type="InParanoid" id="B4N1G7"/>
<dbReference type="PANTHER" id="PTHR24393">
    <property type="entry name" value="ZINC FINGER PROTEIN"/>
    <property type="match status" value="1"/>
</dbReference>
<evidence type="ECO:0000256" key="5">
    <source>
        <dbReference type="ARBA" id="ARBA00023242"/>
    </source>
</evidence>
<dbReference type="GO" id="GO:0001228">
    <property type="term" value="F:DNA-binding transcription activator activity, RNA polymerase II-specific"/>
    <property type="evidence" value="ECO:0007669"/>
    <property type="project" value="TreeGrafter"/>
</dbReference>
<dbReference type="Gene3D" id="3.30.160.60">
    <property type="entry name" value="Classic Zinc Finger"/>
    <property type="match status" value="5"/>
</dbReference>
<dbReference type="Pfam" id="PF12874">
    <property type="entry name" value="zf-met"/>
    <property type="match status" value="1"/>
</dbReference>